<dbReference type="GO" id="GO:0015833">
    <property type="term" value="P:peptide transport"/>
    <property type="evidence" value="ECO:0007669"/>
    <property type="project" value="TreeGrafter"/>
</dbReference>
<evidence type="ECO:0000256" key="1">
    <source>
        <dbReference type="ARBA" id="ARBA00005695"/>
    </source>
</evidence>
<keyword evidence="2" id="KW-0813">Transport</keyword>
<evidence type="ECO:0000256" key="2">
    <source>
        <dbReference type="ARBA" id="ARBA00022448"/>
    </source>
</evidence>
<dbReference type="Pfam" id="PF00496">
    <property type="entry name" value="SBP_bac_5"/>
    <property type="match status" value="1"/>
</dbReference>
<keyword evidence="3" id="KW-0732">Signal</keyword>
<dbReference type="InterPro" id="IPR039424">
    <property type="entry name" value="SBP_5"/>
</dbReference>
<keyword evidence="6" id="KW-1185">Reference proteome</keyword>
<accession>A0A518HJH2</accession>
<dbReference type="Gene3D" id="3.40.190.10">
    <property type="entry name" value="Periplasmic binding protein-like II"/>
    <property type="match status" value="1"/>
</dbReference>
<evidence type="ECO:0000256" key="3">
    <source>
        <dbReference type="ARBA" id="ARBA00022729"/>
    </source>
</evidence>
<proteinExistence type="inferred from homology"/>
<sequence length="614" mass="70172">MSSSTLENRLGVLCTLMAAILGSWPLAQPALAQPALAQPALAQPALAQPALAQPALAQPALAQPGLAQPAARQRIHPVRLRADDAGERFVDRLVPGSHVKVFIPSLPYIYISHAINGAMIKPSENARGWDYDMAVSHEQIDDTTYEFKLRQGVQFQDGTRFDADAVVRNMDAFKRAPTLYSKIDKVFDRCEKIDEFTVRFFLKEKYGCFMNDLIWMQFYSDEYLKLNGWNGKATCPNLSAPGPYGLGPYILTEGYVEGDRQTPKAVLKANPNYWDQRYPKIETITVFTELDSRLAKNRVLETEGELDIAFIPPEYKVDTILSPYAKLVTSPTTNNIAIHMNLINGNPELLDVDVRRALNEALHQRNLWHFVFDREATLSPTQASPFFPGMRKSTQLLKPYSELEDPYDAGKRAQLKKRLNGLRLKVLTQNRYMDLWRSIETQLGYVGVTLDIEEVKSEKQIFDPLLTTNQDQNEVEWDLLVWGNDDWFFNHPFTAFLVYRTHNVWSTIFPDPILDGYIEEMFQASVEDPGFEDITYKIVQRVYDQAYMLFVPTPNNVFAVNKEVGFKPYRMACYPLWKIQVTDQHWSVRKGAYPEARKEPMEVTRIQFDAGESP</sequence>
<dbReference type="Proteomes" id="UP000319004">
    <property type="component" value="Chromosome"/>
</dbReference>
<feature type="domain" description="Solute-binding protein family 5" evidence="4">
    <location>
        <begin position="132"/>
        <end position="494"/>
    </location>
</feature>
<evidence type="ECO:0000313" key="5">
    <source>
        <dbReference type="EMBL" id="QDV40998.1"/>
    </source>
</evidence>
<dbReference type="PANTHER" id="PTHR30290:SF9">
    <property type="entry name" value="OLIGOPEPTIDE-BINDING PROTEIN APPA"/>
    <property type="match status" value="1"/>
</dbReference>
<gene>
    <name evidence="5" type="primary">gsiB</name>
    <name evidence="5" type="ORF">Enr13x_08360</name>
</gene>
<dbReference type="KEGG" id="snep:Enr13x_08360"/>
<dbReference type="InterPro" id="IPR000914">
    <property type="entry name" value="SBP_5_dom"/>
</dbReference>
<dbReference type="Gene3D" id="3.10.105.10">
    <property type="entry name" value="Dipeptide-binding Protein, Domain 3"/>
    <property type="match status" value="1"/>
</dbReference>
<evidence type="ECO:0000259" key="4">
    <source>
        <dbReference type="Pfam" id="PF00496"/>
    </source>
</evidence>
<dbReference type="GO" id="GO:1904680">
    <property type="term" value="F:peptide transmembrane transporter activity"/>
    <property type="evidence" value="ECO:0007669"/>
    <property type="project" value="TreeGrafter"/>
</dbReference>
<dbReference type="SUPFAM" id="SSF53850">
    <property type="entry name" value="Periplasmic binding protein-like II"/>
    <property type="match status" value="1"/>
</dbReference>
<evidence type="ECO:0000313" key="6">
    <source>
        <dbReference type="Proteomes" id="UP000319004"/>
    </source>
</evidence>
<dbReference type="CDD" id="cd00995">
    <property type="entry name" value="PBP2_NikA_DppA_OppA_like"/>
    <property type="match status" value="1"/>
</dbReference>
<name>A0A518HJH2_9BACT</name>
<protein>
    <submittedName>
        <fullName evidence="5">Glutathione-binding protein GsiB</fullName>
    </submittedName>
</protein>
<organism evidence="5 6">
    <name type="scientific">Stieleria neptunia</name>
    <dbReference type="NCBI Taxonomy" id="2527979"/>
    <lineage>
        <taxon>Bacteria</taxon>
        <taxon>Pseudomonadati</taxon>
        <taxon>Planctomycetota</taxon>
        <taxon>Planctomycetia</taxon>
        <taxon>Pirellulales</taxon>
        <taxon>Pirellulaceae</taxon>
        <taxon>Stieleria</taxon>
    </lineage>
</organism>
<comment type="similarity">
    <text evidence="1">Belongs to the bacterial solute-binding protein 5 family.</text>
</comment>
<dbReference type="EMBL" id="CP037423">
    <property type="protein sequence ID" value="QDV40998.1"/>
    <property type="molecule type" value="Genomic_DNA"/>
</dbReference>
<dbReference type="AlphaFoldDB" id="A0A518HJH2"/>
<dbReference type="PANTHER" id="PTHR30290">
    <property type="entry name" value="PERIPLASMIC BINDING COMPONENT OF ABC TRANSPORTER"/>
    <property type="match status" value="1"/>
</dbReference>
<reference evidence="5 6" key="1">
    <citation type="submission" date="2019-03" db="EMBL/GenBank/DDBJ databases">
        <title>Deep-cultivation of Planctomycetes and their phenomic and genomic characterization uncovers novel biology.</title>
        <authorList>
            <person name="Wiegand S."/>
            <person name="Jogler M."/>
            <person name="Boedeker C."/>
            <person name="Pinto D."/>
            <person name="Vollmers J."/>
            <person name="Rivas-Marin E."/>
            <person name="Kohn T."/>
            <person name="Peeters S.H."/>
            <person name="Heuer A."/>
            <person name="Rast P."/>
            <person name="Oberbeckmann S."/>
            <person name="Bunk B."/>
            <person name="Jeske O."/>
            <person name="Meyerdierks A."/>
            <person name="Storesund J.E."/>
            <person name="Kallscheuer N."/>
            <person name="Luecker S."/>
            <person name="Lage O.M."/>
            <person name="Pohl T."/>
            <person name="Merkel B.J."/>
            <person name="Hornburger P."/>
            <person name="Mueller R.-W."/>
            <person name="Bruemmer F."/>
            <person name="Labrenz M."/>
            <person name="Spormann A.M."/>
            <person name="Op den Camp H."/>
            <person name="Overmann J."/>
            <person name="Amann R."/>
            <person name="Jetten M.S.M."/>
            <person name="Mascher T."/>
            <person name="Medema M.H."/>
            <person name="Devos D.P."/>
            <person name="Kaster A.-K."/>
            <person name="Ovreas L."/>
            <person name="Rohde M."/>
            <person name="Galperin M.Y."/>
            <person name="Jogler C."/>
        </authorList>
    </citation>
    <scope>NUCLEOTIDE SEQUENCE [LARGE SCALE GENOMIC DNA]</scope>
    <source>
        <strain evidence="5 6">Enr13</strain>
    </source>
</reference>